<dbReference type="PANTHER" id="PTHR45713:SF6">
    <property type="entry name" value="F5_8 TYPE C DOMAIN-CONTAINING PROTEIN"/>
    <property type="match status" value="1"/>
</dbReference>
<organism evidence="2 3">
    <name type="scientific">Lymnaea stagnalis</name>
    <name type="common">Great pond snail</name>
    <name type="synonym">Helix stagnalis</name>
    <dbReference type="NCBI Taxonomy" id="6523"/>
    <lineage>
        <taxon>Eukaryota</taxon>
        <taxon>Metazoa</taxon>
        <taxon>Spiralia</taxon>
        <taxon>Lophotrochozoa</taxon>
        <taxon>Mollusca</taxon>
        <taxon>Gastropoda</taxon>
        <taxon>Heterobranchia</taxon>
        <taxon>Euthyneura</taxon>
        <taxon>Panpulmonata</taxon>
        <taxon>Hygrophila</taxon>
        <taxon>Lymnaeoidea</taxon>
        <taxon>Lymnaeidae</taxon>
        <taxon>Lymnaea</taxon>
    </lineage>
</organism>
<reference evidence="2 3" key="1">
    <citation type="submission" date="2024-04" db="EMBL/GenBank/DDBJ databases">
        <authorList>
            <consortium name="Genoscope - CEA"/>
            <person name="William W."/>
        </authorList>
    </citation>
    <scope>NUCLEOTIDE SEQUENCE [LARGE SCALE GENOMIC DNA]</scope>
</reference>
<proteinExistence type="predicted"/>
<dbReference type="Gene3D" id="2.60.120.260">
    <property type="entry name" value="Galactose-binding domain-like"/>
    <property type="match status" value="1"/>
</dbReference>
<feature type="compositionally biased region" description="Polar residues" evidence="1">
    <location>
        <begin position="1"/>
        <end position="33"/>
    </location>
</feature>
<protein>
    <recommendedName>
        <fullName evidence="4">Fucolectin tachylectin-4 pentraxin-1 domain-containing protein</fullName>
    </recommendedName>
</protein>
<dbReference type="InterPro" id="IPR051941">
    <property type="entry name" value="BG_Antigen-Binding_Lectin"/>
</dbReference>
<dbReference type="InterPro" id="IPR008979">
    <property type="entry name" value="Galactose-bd-like_sf"/>
</dbReference>
<feature type="compositionally biased region" description="Basic and acidic residues" evidence="1">
    <location>
        <begin position="34"/>
        <end position="46"/>
    </location>
</feature>
<dbReference type="Pfam" id="PF22633">
    <property type="entry name" value="F5_F8_type_C_2"/>
    <property type="match status" value="1"/>
</dbReference>
<sequence length="139" mass="16150">GRNIALKQNASQSSTYNSDSSRASNAVDGNTSGDFKDNSCTHTAEGDRTPLWNLTFSRPQFIQRYILYNRNILWYRLKSFQLKSFIENNTVFDYTEPGEEKQKYEISTREIMKPVDKVQIHAIFKKDKEEPILTLCEVE</sequence>
<comment type="caution">
    <text evidence="2">The sequence shown here is derived from an EMBL/GenBank/DDBJ whole genome shotgun (WGS) entry which is preliminary data.</text>
</comment>
<feature type="region of interest" description="Disordered" evidence="1">
    <location>
        <begin position="1"/>
        <end position="46"/>
    </location>
</feature>
<feature type="non-terminal residue" evidence="2">
    <location>
        <position position="139"/>
    </location>
</feature>
<dbReference type="AlphaFoldDB" id="A0AAV2IND1"/>
<evidence type="ECO:0008006" key="4">
    <source>
        <dbReference type="Google" id="ProtNLM"/>
    </source>
</evidence>
<dbReference type="EMBL" id="CAXITT010001508">
    <property type="protein sequence ID" value="CAL1548639.1"/>
    <property type="molecule type" value="Genomic_DNA"/>
</dbReference>
<evidence type="ECO:0000313" key="3">
    <source>
        <dbReference type="Proteomes" id="UP001497497"/>
    </source>
</evidence>
<dbReference type="SUPFAM" id="SSF49785">
    <property type="entry name" value="Galactose-binding domain-like"/>
    <property type="match status" value="1"/>
</dbReference>
<name>A0AAV2IND1_LYMST</name>
<gene>
    <name evidence="2" type="ORF">GSLYS_00021956001</name>
</gene>
<dbReference type="Proteomes" id="UP001497497">
    <property type="component" value="Unassembled WGS sequence"/>
</dbReference>
<keyword evidence="3" id="KW-1185">Reference proteome</keyword>
<feature type="non-terminal residue" evidence="2">
    <location>
        <position position="1"/>
    </location>
</feature>
<evidence type="ECO:0000313" key="2">
    <source>
        <dbReference type="EMBL" id="CAL1548639.1"/>
    </source>
</evidence>
<dbReference type="PANTHER" id="PTHR45713">
    <property type="entry name" value="FTP DOMAIN-CONTAINING PROTEIN"/>
    <property type="match status" value="1"/>
</dbReference>
<accession>A0AAV2IND1</accession>
<evidence type="ECO:0000256" key="1">
    <source>
        <dbReference type="SAM" id="MobiDB-lite"/>
    </source>
</evidence>